<evidence type="ECO:0000313" key="5">
    <source>
        <dbReference type="RefSeq" id="XP_026194251.1"/>
    </source>
</evidence>
<evidence type="ECO:0000256" key="1">
    <source>
        <dbReference type="SAM" id="MobiDB-lite"/>
    </source>
</evidence>
<feature type="signal peptide" evidence="3">
    <location>
        <begin position="1"/>
        <end position="33"/>
    </location>
</feature>
<dbReference type="OrthoDB" id="345997at2759"/>
<dbReference type="RefSeq" id="XP_026194251.1">
    <property type="nucleotide sequence ID" value="XM_026338466.1"/>
</dbReference>
<evidence type="ECO:0000313" key="4">
    <source>
        <dbReference type="Proteomes" id="UP000515125"/>
    </source>
</evidence>
<feature type="compositionally biased region" description="Basic and acidic residues" evidence="1">
    <location>
        <begin position="914"/>
        <end position="933"/>
    </location>
</feature>
<feature type="transmembrane region" description="Helical" evidence="2">
    <location>
        <begin position="196"/>
        <end position="218"/>
    </location>
</feature>
<feature type="region of interest" description="Disordered" evidence="1">
    <location>
        <begin position="914"/>
        <end position="943"/>
    </location>
</feature>
<dbReference type="GeneID" id="34617818"/>
<gene>
    <name evidence="5" type="primary">LOC34617818</name>
</gene>
<organism evidence="4 5">
    <name type="scientific">Cyclospora cayetanensis</name>
    <dbReference type="NCBI Taxonomy" id="88456"/>
    <lineage>
        <taxon>Eukaryota</taxon>
        <taxon>Sar</taxon>
        <taxon>Alveolata</taxon>
        <taxon>Apicomplexa</taxon>
        <taxon>Conoidasida</taxon>
        <taxon>Coccidia</taxon>
        <taxon>Eucoccidiorida</taxon>
        <taxon>Eimeriorina</taxon>
        <taxon>Eimeriidae</taxon>
        <taxon>Cyclospora</taxon>
    </lineage>
</organism>
<dbReference type="AlphaFoldDB" id="A0A6P6S271"/>
<keyword evidence="2" id="KW-0472">Membrane</keyword>
<proteinExistence type="predicted"/>
<keyword evidence="4" id="KW-1185">Reference proteome</keyword>
<reference evidence="5" key="1">
    <citation type="submission" date="2025-08" db="UniProtKB">
        <authorList>
            <consortium name="RefSeq"/>
        </authorList>
    </citation>
    <scope>IDENTIFICATION</scope>
</reference>
<feature type="chain" id="PRO_5028185069" evidence="3">
    <location>
        <begin position="34"/>
        <end position="943"/>
    </location>
</feature>
<evidence type="ECO:0000256" key="3">
    <source>
        <dbReference type="SAM" id="SignalP"/>
    </source>
</evidence>
<feature type="transmembrane region" description="Helical" evidence="2">
    <location>
        <begin position="862"/>
        <end position="888"/>
    </location>
</feature>
<accession>A0A6P6S271</accession>
<feature type="transmembrane region" description="Helical" evidence="2">
    <location>
        <begin position="437"/>
        <end position="455"/>
    </location>
</feature>
<keyword evidence="3" id="KW-0732">Signal</keyword>
<evidence type="ECO:0000256" key="2">
    <source>
        <dbReference type="SAM" id="Phobius"/>
    </source>
</evidence>
<dbReference type="Proteomes" id="UP000515125">
    <property type="component" value="Unplaced"/>
</dbReference>
<keyword evidence="2" id="KW-1133">Transmembrane helix</keyword>
<protein>
    <submittedName>
        <fullName evidence="5">Uncharacterized protein LOC34617818</fullName>
    </submittedName>
</protein>
<sequence>MSLCRLSRCIGRRSTSICCLLAAILGSILSVEGLSSSSSGIAISSLSHHESHSTISADAVASQVTTEPAIISTLEEESGRSVAVSALKETLEKAIKDSVSAEPDSREFQDAVKNYRETGICASWIDPKTNKVTPGISEDLLAKSVQERKTEGKVDIEDLSDALKSHDPKAIVTVACVKRWRKVCCCMEEKQREIKWAFVLFTVILGGTLAAGCVYMLLHGQTKVHMAVNALGSSGCAALGIVETATLGGTISVTNGEPQYAGSTLLLPGLMSKSDDNAIKFPGVSGLEKNAKGLEALFNTDGPNNLSTVLKSVSTRGPELDERLQNIKTTNMALTTNLDSFKKATEKAYMKYLFWDAVKTLGDDYYSPFEKAVEGVESAANSAMNKVSLPSLNLKGGLDLEKLQEETKRLQEVAVDAAHVATPMAALAPIVLWGEVILIFLGVVFGAIALALFFFSKGRSGLLPSCLSWNCVLALVSLSVITTGAVFMASYVGDPICTAGVKSLWPAGTHGGGNTEDDQDTREQLDRLMHTLVGENGGILQDCLQNENLNILEAMKEDHRVEEAKKSLGKARNTVLSHLPDSKTEAAASTWFDLACPMLRLPAFNPFSLVSEPMCPRLKALGLKYVEKMQNWINEFGFAVIFDREKLKSNPETKDLVDTFPEVLNSGLQWDNRTVHHPGYDEPVTVYGLHTLRRIIEPAGMKGYESIGNTLTITSTYPTATDEEFKKWLENLYNEKVSGGTKFDRLKPKMLNSAASQLCASSSSQEKFKKENNDSEEGAKAKAEDYIKKLRNAILLCKYKLQLLEETMDCYRNTSAEDVEKGTCTGREMIYIDNFKEACNCGFVRRDMIELTYLGCNNGADAIWTAAIVRFLGQLFALALGVLLFIIWRIQKDNGVAKKEENKESEFLIRSEGERPEEVFVDTADKESDDKEQPVSGSPSMWA</sequence>
<feature type="transmembrane region" description="Helical" evidence="2">
    <location>
        <begin position="467"/>
        <end position="492"/>
    </location>
</feature>
<keyword evidence="2" id="KW-0812">Transmembrane</keyword>
<name>A0A6P6S271_9EIME</name>